<protein>
    <recommendedName>
        <fullName evidence="2">C2H2-type domain-containing protein</fullName>
    </recommendedName>
</protein>
<sequence length="327" mass="36724">MAESTSHYFYRVMKRNPTIHQVSISPTTTVHPPRIRSHKEESTHESEALPEDHALIPSKSSNTSAKRDVRDSSSLSLIQSLSPPIEAIRSPKLSKADATSKPKAHPQLSKSRRPQRNHTLPPMQNEGSQPRTLSVMEPLVLMPLKDLRRPSSTTSQLQILKSPQSSQKRSPSPAETLREAAPNNSPRHAPVSSGSTPSRLQPYIELVPRSALKPRVEVLTISSDEDEPALETFYGSLRPVVCNWAYCGSILASITYLENHLKKRHRKDLKDSLHPTCQWALCNHRYPPFLDSRSLVRHILNDHIPQVSFCHSPIANRPLPPIKSRII</sequence>
<feature type="compositionally biased region" description="Polar residues" evidence="1">
    <location>
        <begin position="20"/>
        <end position="30"/>
    </location>
</feature>
<feature type="compositionally biased region" description="Basic and acidic residues" evidence="1">
    <location>
        <begin position="38"/>
        <end position="54"/>
    </location>
</feature>
<evidence type="ECO:0000313" key="4">
    <source>
        <dbReference type="Proteomes" id="UP000886523"/>
    </source>
</evidence>
<dbReference type="InterPro" id="IPR013087">
    <property type="entry name" value="Znf_C2H2_type"/>
</dbReference>
<feature type="compositionally biased region" description="Low complexity" evidence="1">
    <location>
        <begin position="72"/>
        <end position="82"/>
    </location>
</feature>
<dbReference type="AlphaFoldDB" id="A0A9P6BAT7"/>
<comment type="caution">
    <text evidence="3">The sequence shown here is derived from an EMBL/GenBank/DDBJ whole genome shotgun (WGS) entry which is preliminary data.</text>
</comment>
<organism evidence="3 4">
    <name type="scientific">Hydnum rufescens UP504</name>
    <dbReference type="NCBI Taxonomy" id="1448309"/>
    <lineage>
        <taxon>Eukaryota</taxon>
        <taxon>Fungi</taxon>
        <taxon>Dikarya</taxon>
        <taxon>Basidiomycota</taxon>
        <taxon>Agaricomycotina</taxon>
        <taxon>Agaricomycetes</taxon>
        <taxon>Cantharellales</taxon>
        <taxon>Hydnaceae</taxon>
        <taxon>Hydnum</taxon>
    </lineage>
</organism>
<name>A0A9P6BAT7_9AGAM</name>
<feature type="domain" description="C2H2-type" evidence="2">
    <location>
        <begin position="242"/>
        <end position="265"/>
    </location>
</feature>
<dbReference type="EMBL" id="MU128910">
    <property type="protein sequence ID" value="KAF9520697.1"/>
    <property type="molecule type" value="Genomic_DNA"/>
</dbReference>
<keyword evidence="4" id="KW-1185">Reference proteome</keyword>
<feature type="region of interest" description="Disordered" evidence="1">
    <location>
        <begin position="20"/>
        <end position="133"/>
    </location>
</feature>
<feature type="compositionally biased region" description="Polar residues" evidence="1">
    <location>
        <begin position="182"/>
        <end position="199"/>
    </location>
</feature>
<dbReference type="Proteomes" id="UP000886523">
    <property type="component" value="Unassembled WGS sequence"/>
</dbReference>
<evidence type="ECO:0000259" key="2">
    <source>
        <dbReference type="PROSITE" id="PS00028"/>
    </source>
</evidence>
<dbReference type="PROSITE" id="PS00028">
    <property type="entry name" value="ZINC_FINGER_C2H2_1"/>
    <property type="match status" value="1"/>
</dbReference>
<proteinExistence type="predicted"/>
<feature type="compositionally biased region" description="Polar residues" evidence="1">
    <location>
        <begin position="150"/>
        <end position="159"/>
    </location>
</feature>
<dbReference type="Gene3D" id="3.30.160.60">
    <property type="entry name" value="Classic Zinc Finger"/>
    <property type="match status" value="1"/>
</dbReference>
<feature type="region of interest" description="Disordered" evidence="1">
    <location>
        <begin position="147"/>
        <end position="200"/>
    </location>
</feature>
<evidence type="ECO:0000313" key="3">
    <source>
        <dbReference type="EMBL" id="KAF9520697.1"/>
    </source>
</evidence>
<evidence type="ECO:0000256" key="1">
    <source>
        <dbReference type="SAM" id="MobiDB-lite"/>
    </source>
</evidence>
<feature type="compositionally biased region" description="Low complexity" evidence="1">
    <location>
        <begin position="161"/>
        <end position="173"/>
    </location>
</feature>
<accession>A0A9P6BAT7</accession>
<gene>
    <name evidence="3" type="ORF">BS47DRAFT_397772</name>
</gene>
<reference evidence="3" key="1">
    <citation type="journal article" date="2020" name="Nat. Commun.">
        <title>Large-scale genome sequencing of mycorrhizal fungi provides insights into the early evolution of symbiotic traits.</title>
        <authorList>
            <person name="Miyauchi S."/>
            <person name="Kiss E."/>
            <person name="Kuo A."/>
            <person name="Drula E."/>
            <person name="Kohler A."/>
            <person name="Sanchez-Garcia M."/>
            <person name="Morin E."/>
            <person name="Andreopoulos B."/>
            <person name="Barry K.W."/>
            <person name="Bonito G."/>
            <person name="Buee M."/>
            <person name="Carver A."/>
            <person name="Chen C."/>
            <person name="Cichocki N."/>
            <person name="Clum A."/>
            <person name="Culley D."/>
            <person name="Crous P.W."/>
            <person name="Fauchery L."/>
            <person name="Girlanda M."/>
            <person name="Hayes R.D."/>
            <person name="Keri Z."/>
            <person name="LaButti K."/>
            <person name="Lipzen A."/>
            <person name="Lombard V."/>
            <person name="Magnuson J."/>
            <person name="Maillard F."/>
            <person name="Murat C."/>
            <person name="Nolan M."/>
            <person name="Ohm R.A."/>
            <person name="Pangilinan J."/>
            <person name="Pereira M.F."/>
            <person name="Perotto S."/>
            <person name="Peter M."/>
            <person name="Pfister S."/>
            <person name="Riley R."/>
            <person name="Sitrit Y."/>
            <person name="Stielow J.B."/>
            <person name="Szollosi G."/>
            <person name="Zifcakova L."/>
            <person name="Stursova M."/>
            <person name="Spatafora J.W."/>
            <person name="Tedersoo L."/>
            <person name="Vaario L.M."/>
            <person name="Yamada A."/>
            <person name="Yan M."/>
            <person name="Wang P."/>
            <person name="Xu J."/>
            <person name="Bruns T."/>
            <person name="Baldrian P."/>
            <person name="Vilgalys R."/>
            <person name="Dunand C."/>
            <person name="Henrissat B."/>
            <person name="Grigoriev I.V."/>
            <person name="Hibbett D."/>
            <person name="Nagy L.G."/>
            <person name="Martin F.M."/>
        </authorList>
    </citation>
    <scope>NUCLEOTIDE SEQUENCE</scope>
    <source>
        <strain evidence="3">UP504</strain>
    </source>
</reference>